<dbReference type="GO" id="GO:0004824">
    <property type="term" value="F:lysine-tRNA ligase activity"/>
    <property type="evidence" value="ECO:0007669"/>
    <property type="project" value="InterPro"/>
</dbReference>
<name>A0A2M6W4L8_9BACT</name>
<evidence type="ECO:0000256" key="3">
    <source>
        <dbReference type="ARBA" id="ARBA00022840"/>
    </source>
</evidence>
<dbReference type="PANTHER" id="PTHR42918">
    <property type="entry name" value="LYSYL-TRNA SYNTHETASE"/>
    <property type="match status" value="1"/>
</dbReference>
<dbReference type="InterPro" id="IPR006195">
    <property type="entry name" value="aa-tRNA-synth_II"/>
</dbReference>
<evidence type="ECO:0000256" key="2">
    <source>
        <dbReference type="ARBA" id="ARBA00022741"/>
    </source>
</evidence>
<reference evidence="6" key="1">
    <citation type="submission" date="2017-09" db="EMBL/GenBank/DDBJ databases">
        <title>Depth-based differentiation of microbial function through sediment-hosted aquifers and enrichment of novel symbionts in the deep terrestrial subsurface.</title>
        <authorList>
            <person name="Probst A.J."/>
            <person name="Ladd B."/>
            <person name="Jarett J.K."/>
            <person name="Geller-Mcgrath D.E."/>
            <person name="Sieber C.M.K."/>
            <person name="Emerson J.B."/>
            <person name="Anantharaman K."/>
            <person name="Thomas B.C."/>
            <person name="Malmstrom R."/>
            <person name="Stieglmeier M."/>
            <person name="Klingl A."/>
            <person name="Woyke T."/>
            <person name="Ryan C.M."/>
            <person name="Banfield J.F."/>
        </authorList>
    </citation>
    <scope>NUCLEOTIDE SEQUENCE [LARGE SCALE GENOMIC DNA]</scope>
</reference>
<dbReference type="InterPro" id="IPR045864">
    <property type="entry name" value="aa-tRNA-synth_II/BPL/LPL"/>
</dbReference>
<dbReference type="NCBIfam" id="TIGR00462">
    <property type="entry name" value="genX"/>
    <property type="match status" value="1"/>
</dbReference>
<dbReference type="InterPro" id="IPR018149">
    <property type="entry name" value="Lys-tRNA-synth_II_C"/>
</dbReference>
<dbReference type="GO" id="GO:0006430">
    <property type="term" value="P:lysyl-tRNA aminoacylation"/>
    <property type="evidence" value="ECO:0007669"/>
    <property type="project" value="InterPro"/>
</dbReference>
<dbReference type="Gene3D" id="3.30.930.10">
    <property type="entry name" value="Bira Bifunctional Protein, Domain 2"/>
    <property type="match status" value="1"/>
</dbReference>
<accession>A0A2M6W4L8</accession>
<evidence type="ECO:0000256" key="1">
    <source>
        <dbReference type="ARBA" id="ARBA00022598"/>
    </source>
</evidence>
<protein>
    <submittedName>
        <fullName evidence="5">EF-P lysine aminoacylase GenX</fullName>
    </submittedName>
</protein>
<comment type="caution">
    <text evidence="5">The sequence shown here is derived from an EMBL/GenBank/DDBJ whole genome shotgun (WGS) entry which is preliminary data.</text>
</comment>
<keyword evidence="3" id="KW-0067">ATP-binding</keyword>
<dbReference type="EMBL" id="PFBX01000010">
    <property type="protein sequence ID" value="PIT87736.1"/>
    <property type="molecule type" value="Genomic_DNA"/>
</dbReference>
<evidence type="ECO:0000313" key="5">
    <source>
        <dbReference type="EMBL" id="PIT87736.1"/>
    </source>
</evidence>
<dbReference type="SUPFAM" id="SSF55681">
    <property type="entry name" value="Class II aaRS and biotin synthetases"/>
    <property type="match status" value="1"/>
</dbReference>
<dbReference type="Proteomes" id="UP000231183">
    <property type="component" value="Unassembled WGS sequence"/>
</dbReference>
<dbReference type="InterPro" id="IPR004364">
    <property type="entry name" value="Aa-tRNA-synt_II"/>
</dbReference>
<dbReference type="GO" id="GO:0005524">
    <property type="term" value="F:ATP binding"/>
    <property type="evidence" value="ECO:0007669"/>
    <property type="project" value="UniProtKB-KW"/>
</dbReference>
<dbReference type="GO" id="GO:0005829">
    <property type="term" value="C:cytosol"/>
    <property type="evidence" value="ECO:0007669"/>
    <property type="project" value="TreeGrafter"/>
</dbReference>
<dbReference type="InterPro" id="IPR004525">
    <property type="entry name" value="EpmA"/>
</dbReference>
<evidence type="ECO:0000259" key="4">
    <source>
        <dbReference type="PROSITE" id="PS50862"/>
    </source>
</evidence>
<sequence>MNSPLFIRRGFYLKIMSTWRELKNNDRLKRVYQRRLDIIRHIRDFFESKDFLEVDTPIALRLAGQETNLTPVPVDFHHPDGRVRKFYLQTSPEYGMKKLLAVGFERIWQMCKSFRDQEDWGGLHNPEFTMIEWYRLEADLDEIMSDCENLFRFVAQKIDQNIIEYRERQIDLSKPWAKMSMKELWAKYAKADLDQMLDKNNLAEFVHAQGYSVSPTDSYEELFFTIFLNLIEPRLVELGAVFVYDYPAQMCSLSRLCLDDARYAQRFELYIGGLEIANAFGELTDKTEQKKRLVKDRLKRQSDGRTVYDLDEDFIEALGEIKSAPAGIALGVDRMVLLLSGAKNINEVIFQSVANQLEL</sequence>
<dbReference type="AlphaFoldDB" id="A0A2M6W4L8"/>
<dbReference type="PANTHER" id="PTHR42918:SF6">
    <property type="entry name" value="ELONGATION FACTOR P--(R)-BETA-LYSINE LIGASE"/>
    <property type="match status" value="1"/>
</dbReference>
<dbReference type="NCBIfam" id="NF006828">
    <property type="entry name" value="PRK09350.1"/>
    <property type="match status" value="1"/>
</dbReference>
<keyword evidence="2" id="KW-0547">Nucleotide-binding</keyword>
<proteinExistence type="predicted"/>
<dbReference type="PROSITE" id="PS50862">
    <property type="entry name" value="AA_TRNA_LIGASE_II"/>
    <property type="match status" value="1"/>
</dbReference>
<organism evidence="5 6">
    <name type="scientific">Candidatus Magasanikbacteria bacterium CG10_big_fil_rev_8_21_14_0_10_40_10</name>
    <dbReference type="NCBI Taxonomy" id="1974648"/>
    <lineage>
        <taxon>Bacteria</taxon>
        <taxon>Candidatus Magasanikiibacteriota</taxon>
    </lineage>
</organism>
<dbReference type="Pfam" id="PF00152">
    <property type="entry name" value="tRNA-synt_2"/>
    <property type="match status" value="1"/>
</dbReference>
<dbReference type="GO" id="GO:0000049">
    <property type="term" value="F:tRNA binding"/>
    <property type="evidence" value="ECO:0007669"/>
    <property type="project" value="TreeGrafter"/>
</dbReference>
<keyword evidence="1" id="KW-0436">Ligase</keyword>
<dbReference type="PRINTS" id="PR00982">
    <property type="entry name" value="TRNASYNTHLYS"/>
</dbReference>
<evidence type="ECO:0000313" key="6">
    <source>
        <dbReference type="Proteomes" id="UP000231183"/>
    </source>
</evidence>
<feature type="domain" description="Aminoacyl-transfer RNA synthetases class-II family profile" evidence="4">
    <location>
        <begin position="38"/>
        <end position="339"/>
    </location>
</feature>
<gene>
    <name evidence="5" type="ORF">COU31_01335</name>
</gene>